<dbReference type="RefSeq" id="WP_184928507.1">
    <property type="nucleotide sequence ID" value="NZ_JACHMO010000001.1"/>
</dbReference>
<organism evidence="2 3">
    <name type="scientific">Saccharothrix ecbatanensis</name>
    <dbReference type="NCBI Taxonomy" id="1105145"/>
    <lineage>
        <taxon>Bacteria</taxon>
        <taxon>Bacillati</taxon>
        <taxon>Actinomycetota</taxon>
        <taxon>Actinomycetes</taxon>
        <taxon>Pseudonocardiales</taxon>
        <taxon>Pseudonocardiaceae</taxon>
        <taxon>Saccharothrix</taxon>
    </lineage>
</organism>
<accession>A0A7W9HUB3</accession>
<feature type="compositionally biased region" description="Gly residues" evidence="1">
    <location>
        <begin position="86"/>
        <end position="99"/>
    </location>
</feature>
<evidence type="ECO:0000313" key="2">
    <source>
        <dbReference type="EMBL" id="MBB5808624.1"/>
    </source>
</evidence>
<name>A0A7W9HUB3_9PSEU</name>
<evidence type="ECO:0000313" key="3">
    <source>
        <dbReference type="Proteomes" id="UP000552097"/>
    </source>
</evidence>
<reference evidence="2 3" key="1">
    <citation type="submission" date="2020-08" db="EMBL/GenBank/DDBJ databases">
        <title>Sequencing the genomes of 1000 actinobacteria strains.</title>
        <authorList>
            <person name="Klenk H.-P."/>
        </authorList>
    </citation>
    <scope>NUCLEOTIDE SEQUENCE [LARGE SCALE GENOMIC DNA]</scope>
    <source>
        <strain evidence="2 3">DSM 45486</strain>
    </source>
</reference>
<sequence length="108" mass="11493">MPGWQQLKHALTRPAGFSADGRRLGLGLDTALDAQRRETDAAVADIERFVNKQGQNQNERGQNDEQGQRERGQRGESGRHDVAGRGIAGRGVAGKGVAGKGEETTAVS</sequence>
<gene>
    <name evidence="2" type="ORF">F4560_008392</name>
</gene>
<dbReference type="AlphaFoldDB" id="A0A7W9HUB3"/>
<dbReference type="EMBL" id="JACHMO010000001">
    <property type="protein sequence ID" value="MBB5808624.1"/>
    <property type="molecule type" value="Genomic_DNA"/>
</dbReference>
<keyword evidence="3" id="KW-1185">Reference proteome</keyword>
<feature type="region of interest" description="Disordered" evidence="1">
    <location>
        <begin position="50"/>
        <end position="108"/>
    </location>
</feature>
<protein>
    <submittedName>
        <fullName evidence="2">Uncharacterized protein</fullName>
    </submittedName>
</protein>
<comment type="caution">
    <text evidence="2">The sequence shown here is derived from an EMBL/GenBank/DDBJ whole genome shotgun (WGS) entry which is preliminary data.</text>
</comment>
<proteinExistence type="predicted"/>
<dbReference type="Proteomes" id="UP000552097">
    <property type="component" value="Unassembled WGS sequence"/>
</dbReference>
<evidence type="ECO:0000256" key="1">
    <source>
        <dbReference type="SAM" id="MobiDB-lite"/>
    </source>
</evidence>
<feature type="compositionally biased region" description="Basic and acidic residues" evidence="1">
    <location>
        <begin position="61"/>
        <end position="83"/>
    </location>
</feature>